<evidence type="ECO:0000256" key="3">
    <source>
        <dbReference type="ARBA" id="ARBA00022603"/>
    </source>
</evidence>
<gene>
    <name evidence="10" type="ORF">GCK72_024623</name>
</gene>
<comment type="caution">
    <text evidence="10">The sequence shown here is derived from an EMBL/GenBank/DDBJ whole genome shotgun (WGS) entry which is preliminary data.</text>
</comment>
<evidence type="ECO:0000256" key="7">
    <source>
        <dbReference type="ARBA" id="ARBA00022833"/>
    </source>
</evidence>
<dbReference type="InterPro" id="IPR046341">
    <property type="entry name" value="SET_dom_sf"/>
</dbReference>
<keyword evidence="2" id="KW-0158">Chromosome</keyword>
<reference evidence="10 11" key="1">
    <citation type="submission" date="2019-12" db="EMBL/GenBank/DDBJ databases">
        <title>Chromosome-level assembly of the Caenorhabditis remanei genome.</title>
        <authorList>
            <person name="Teterina A.A."/>
            <person name="Willis J.H."/>
            <person name="Phillips P.C."/>
        </authorList>
    </citation>
    <scope>NUCLEOTIDE SEQUENCE [LARGE SCALE GENOMIC DNA]</scope>
    <source>
        <strain evidence="10 11">PX506</strain>
        <tissue evidence="10">Whole organism</tissue>
    </source>
</reference>
<dbReference type="InterPro" id="IPR001214">
    <property type="entry name" value="SET_dom"/>
</dbReference>
<dbReference type="GO" id="GO:0046872">
    <property type="term" value="F:metal ion binding"/>
    <property type="evidence" value="ECO:0007669"/>
    <property type="project" value="UniProtKB-KW"/>
</dbReference>
<comment type="subcellular location">
    <subcellularLocation>
        <location evidence="1">Chromosome</location>
    </subcellularLocation>
</comment>
<dbReference type="SUPFAM" id="SSF82199">
    <property type="entry name" value="SET domain"/>
    <property type="match status" value="1"/>
</dbReference>
<evidence type="ECO:0000313" key="11">
    <source>
        <dbReference type="Proteomes" id="UP000483820"/>
    </source>
</evidence>
<dbReference type="EMBL" id="WUAV01000006">
    <property type="protein sequence ID" value="KAF1748156.1"/>
    <property type="molecule type" value="Genomic_DNA"/>
</dbReference>
<feature type="region of interest" description="Disordered" evidence="8">
    <location>
        <begin position="377"/>
        <end position="407"/>
    </location>
</feature>
<feature type="domain" description="SET" evidence="9">
    <location>
        <begin position="227"/>
        <end position="325"/>
    </location>
</feature>
<dbReference type="Gene3D" id="2.170.270.10">
    <property type="entry name" value="SET domain"/>
    <property type="match status" value="1"/>
</dbReference>
<evidence type="ECO:0000256" key="1">
    <source>
        <dbReference type="ARBA" id="ARBA00004286"/>
    </source>
</evidence>
<keyword evidence="5" id="KW-0949">S-adenosyl-L-methionine</keyword>
<evidence type="ECO:0000256" key="4">
    <source>
        <dbReference type="ARBA" id="ARBA00022679"/>
    </source>
</evidence>
<dbReference type="GO" id="GO:0008168">
    <property type="term" value="F:methyltransferase activity"/>
    <property type="evidence" value="ECO:0007669"/>
    <property type="project" value="UniProtKB-KW"/>
</dbReference>
<dbReference type="GO" id="GO:0005694">
    <property type="term" value="C:chromosome"/>
    <property type="evidence" value="ECO:0007669"/>
    <property type="project" value="UniProtKB-SubCell"/>
</dbReference>
<dbReference type="GO" id="GO:0032259">
    <property type="term" value="P:methylation"/>
    <property type="evidence" value="ECO:0007669"/>
    <property type="project" value="UniProtKB-KW"/>
</dbReference>
<dbReference type="RefSeq" id="XP_053579527.1">
    <property type="nucleotide sequence ID" value="XM_053735961.1"/>
</dbReference>
<proteinExistence type="predicted"/>
<dbReference type="PANTHER" id="PTHR46223:SF3">
    <property type="entry name" value="HISTONE-LYSINE N-METHYLTRANSFERASE SET-23"/>
    <property type="match status" value="1"/>
</dbReference>
<dbReference type="Proteomes" id="UP000483820">
    <property type="component" value="Chromosome X"/>
</dbReference>
<dbReference type="InterPro" id="IPR050973">
    <property type="entry name" value="H3K9_Histone-Lys_N-MTase"/>
</dbReference>
<dbReference type="CTD" id="9824427"/>
<dbReference type="GeneID" id="9824427"/>
<sequence>MGVRGSKIGRTRAEKAHVKNELAKKTPQVNINTQFQKGYKLIKPCENAVEGYNDCKGTIAELWKEAKQFLFMFKNMMKFLNDDDNCPLAKEWCMNLVKTTHTLENMWRAFFKKNEWGENGEKGLQHIVNDGFRNIPAIRNDLLKIHGGNGRTQKMLEKRVEPLIAEHFRCIEIVRLIEIYSYNTDGRLELSGYNFEQERIVVECLDACSCSRQQKTVVVYYEEVSRGFAIRVAEKNKKGEFVCEHVGDIKVAKENQTGKKRDKSYDAALKVYDKELAICSANIVNISRFMAHACAIFMEAYNRETESSAIVPRIGVYALKNIEEAGEEKISSERHTEMRSLDALKEPKLETIEEGQQEFQEYNKKCVCVRKVPKPEPIPEEKLKRNHISESNPRQMKFASFNPPNTA</sequence>
<dbReference type="Pfam" id="PF00856">
    <property type="entry name" value="SET"/>
    <property type="match status" value="1"/>
</dbReference>
<dbReference type="KEGG" id="crq:GCK72_024623"/>
<keyword evidence="7" id="KW-0862">Zinc</keyword>
<accession>A0A6A5FZR4</accession>
<dbReference type="PANTHER" id="PTHR46223">
    <property type="entry name" value="HISTONE-LYSINE N-METHYLTRANSFERASE SUV39H"/>
    <property type="match status" value="1"/>
</dbReference>
<name>A0A6A5FZR4_CAERE</name>
<organism evidence="10 11">
    <name type="scientific">Caenorhabditis remanei</name>
    <name type="common">Caenorhabditis vulgaris</name>
    <dbReference type="NCBI Taxonomy" id="31234"/>
    <lineage>
        <taxon>Eukaryota</taxon>
        <taxon>Metazoa</taxon>
        <taxon>Ecdysozoa</taxon>
        <taxon>Nematoda</taxon>
        <taxon>Chromadorea</taxon>
        <taxon>Rhabditida</taxon>
        <taxon>Rhabditina</taxon>
        <taxon>Rhabditomorpha</taxon>
        <taxon>Rhabditoidea</taxon>
        <taxon>Rhabditidae</taxon>
        <taxon>Peloderinae</taxon>
        <taxon>Caenorhabditis</taxon>
    </lineage>
</organism>
<evidence type="ECO:0000256" key="6">
    <source>
        <dbReference type="ARBA" id="ARBA00022723"/>
    </source>
</evidence>
<evidence type="ECO:0000313" key="10">
    <source>
        <dbReference type="EMBL" id="KAF1748156.1"/>
    </source>
</evidence>
<evidence type="ECO:0000259" key="9">
    <source>
        <dbReference type="Pfam" id="PF00856"/>
    </source>
</evidence>
<protein>
    <recommendedName>
        <fullName evidence="9">SET domain-containing protein</fullName>
    </recommendedName>
</protein>
<keyword evidence="4" id="KW-0808">Transferase</keyword>
<evidence type="ECO:0000256" key="5">
    <source>
        <dbReference type="ARBA" id="ARBA00022691"/>
    </source>
</evidence>
<dbReference type="AlphaFoldDB" id="A0A6A5FZR4"/>
<keyword evidence="3" id="KW-0489">Methyltransferase</keyword>
<keyword evidence="6" id="KW-0479">Metal-binding</keyword>
<evidence type="ECO:0000256" key="2">
    <source>
        <dbReference type="ARBA" id="ARBA00022454"/>
    </source>
</evidence>
<evidence type="ECO:0000256" key="8">
    <source>
        <dbReference type="SAM" id="MobiDB-lite"/>
    </source>
</evidence>